<dbReference type="RefSeq" id="WP_238388969.1">
    <property type="nucleotide sequence ID" value="NZ_CP042914.1"/>
</dbReference>
<feature type="domain" description="Cytochrome C Planctomycete-type" evidence="4">
    <location>
        <begin position="74"/>
        <end position="134"/>
    </location>
</feature>
<protein>
    <submittedName>
        <fullName evidence="5">Planctomycete cytochrome C</fullName>
    </submittedName>
</protein>
<dbReference type="Pfam" id="PF07583">
    <property type="entry name" value="PSCyt2"/>
    <property type="match status" value="1"/>
</dbReference>
<dbReference type="GO" id="GO:0009055">
    <property type="term" value="F:electron transfer activity"/>
    <property type="evidence" value="ECO:0007669"/>
    <property type="project" value="InterPro"/>
</dbReference>
<dbReference type="EMBL" id="CP042914">
    <property type="protein sequence ID" value="QEG40345.1"/>
    <property type="molecule type" value="Genomic_DNA"/>
</dbReference>
<dbReference type="PANTHER" id="PTHR35889">
    <property type="entry name" value="CYCLOINULO-OLIGOSACCHARIDE FRUCTANOTRANSFERASE-RELATED"/>
    <property type="match status" value="1"/>
</dbReference>
<dbReference type="Pfam" id="PF07587">
    <property type="entry name" value="PSD1"/>
    <property type="match status" value="1"/>
</dbReference>
<dbReference type="GO" id="GO:0020037">
    <property type="term" value="F:heme binding"/>
    <property type="evidence" value="ECO:0007669"/>
    <property type="project" value="InterPro"/>
</dbReference>
<dbReference type="SUPFAM" id="SSF46626">
    <property type="entry name" value="Cytochrome c"/>
    <property type="match status" value="1"/>
</dbReference>
<proteinExistence type="predicted"/>
<feature type="domain" description="DUF1549" evidence="2">
    <location>
        <begin position="200"/>
        <end position="402"/>
    </location>
</feature>
<dbReference type="Proteomes" id="UP000325286">
    <property type="component" value="Chromosome"/>
</dbReference>
<dbReference type="AlphaFoldDB" id="A0A5B9QSH5"/>
<feature type="region of interest" description="Disordered" evidence="1">
    <location>
        <begin position="865"/>
        <end position="886"/>
    </location>
</feature>
<keyword evidence="6" id="KW-1185">Reference proteome</keyword>
<evidence type="ECO:0000256" key="1">
    <source>
        <dbReference type="SAM" id="MobiDB-lite"/>
    </source>
</evidence>
<sequence length="907" mass="100382">MGVAPAFPRWSGISAAQPPPRIVLNMGRIAFTLIARFCTHLGWVTPLLFCSVALADEKTDYFEAKVRPLLVDHCYECHSVEADESAGELQVDTRAALLTGGTRGPAMVPGDPDESLLLQAVSYDDPGLEMPPDGQLEDEQIEVLRKWIADGAVDPRKPDPAPPEPEETEQVDPANHWAFQPFHAAVPPADAAAESTSVLDALVNAHLQAGEHGVQLNPPAAAKTLVRRLTFDLTGLPATAAEVQAFVEDRRADAYERLVDRLLATPQFGERFGRHWLDVARYADTVGYTLAGRERRLAGSERYRDWVINAFNQDLPYDSMIRYQLAADRLDPENAAGHLDAMGFITVGRRFLRGNDTIDDRIDVIGRGLLGLTVACARCHDHKFDPIPTMDYYALFGVMQSSRLKEDGPSPLMMEDHKPHDAHVLIRGQAGNRGPVAPRQFLTALRSGGSDDSAARFKTGSGRLDLAEKIATADNPLTARVMVNRVWMHLIGTPLVATPSDFGVRSAPPEVPGMLDDLATSFAADWSIKRLVRRIVCTDIYRRSSEASEAAIAADPDNLRLTRANRRRRDFESLRDSLLMVSDRLETVIGGEPVDILVTPTPPRRTVYAFIDRQNLPGLFRTFDFASPDAHTPRRAFTTVPQQALFLMNDPMVLASAVRVADGCAERTDEAAIEHIYRTVLARSPSAEERAEALAFLALPDTVSEPLPDPRDLWQYGFSTVGEDKTATSFERFTYFKDGRWQHPEAPEGGRFRYLQLTRTGGHPGPGNQLAANRRWIAPADGHCEVIGQMEHPSMQGNGVQITIANGNKVLWETHLSHRPQPYGPIRFAVTKGDAIDFLASDHGSTSHDSFRWKIAVHFEGEHGQKVDSDSELDFSGPYDRSDEQPLSRREQFAHALLISNEFIFVD</sequence>
<dbReference type="PANTHER" id="PTHR35889:SF3">
    <property type="entry name" value="F-BOX DOMAIN-CONTAINING PROTEIN"/>
    <property type="match status" value="1"/>
</dbReference>
<name>A0A5B9QSH5_9BACT</name>
<evidence type="ECO:0000313" key="5">
    <source>
        <dbReference type="EMBL" id="QEG40345.1"/>
    </source>
</evidence>
<dbReference type="InterPro" id="IPR036909">
    <property type="entry name" value="Cyt_c-like_dom_sf"/>
</dbReference>
<accession>A0A5B9QSH5</accession>
<evidence type="ECO:0000259" key="2">
    <source>
        <dbReference type="Pfam" id="PF07583"/>
    </source>
</evidence>
<evidence type="ECO:0000313" key="6">
    <source>
        <dbReference type="Proteomes" id="UP000325286"/>
    </source>
</evidence>
<dbReference type="InterPro" id="IPR022655">
    <property type="entry name" value="DUF1553"/>
</dbReference>
<dbReference type="KEGG" id="rul:UC8_23540"/>
<feature type="domain" description="DUF1553" evidence="3">
    <location>
        <begin position="462"/>
        <end position="697"/>
    </location>
</feature>
<dbReference type="InterPro" id="IPR011429">
    <property type="entry name" value="Cyt_c_Planctomycete-type"/>
</dbReference>
<evidence type="ECO:0000259" key="4">
    <source>
        <dbReference type="Pfam" id="PF07635"/>
    </source>
</evidence>
<gene>
    <name evidence="5" type="ORF">UC8_23540</name>
</gene>
<reference evidence="5 6" key="1">
    <citation type="submission" date="2019-08" db="EMBL/GenBank/DDBJ databases">
        <title>Deep-cultivation of Planctomycetes and their phenomic and genomic characterization uncovers novel biology.</title>
        <authorList>
            <person name="Wiegand S."/>
            <person name="Jogler M."/>
            <person name="Boedeker C."/>
            <person name="Pinto D."/>
            <person name="Vollmers J."/>
            <person name="Rivas-Marin E."/>
            <person name="Kohn T."/>
            <person name="Peeters S.H."/>
            <person name="Heuer A."/>
            <person name="Rast P."/>
            <person name="Oberbeckmann S."/>
            <person name="Bunk B."/>
            <person name="Jeske O."/>
            <person name="Meyerdierks A."/>
            <person name="Storesund J.E."/>
            <person name="Kallscheuer N."/>
            <person name="Luecker S."/>
            <person name="Lage O.M."/>
            <person name="Pohl T."/>
            <person name="Merkel B.J."/>
            <person name="Hornburger P."/>
            <person name="Mueller R.-W."/>
            <person name="Bruemmer F."/>
            <person name="Labrenz M."/>
            <person name="Spormann A.M."/>
            <person name="Op den Camp H."/>
            <person name="Overmann J."/>
            <person name="Amann R."/>
            <person name="Jetten M.S.M."/>
            <person name="Mascher T."/>
            <person name="Medema M.H."/>
            <person name="Devos D.P."/>
            <person name="Kaster A.-K."/>
            <person name="Ovreas L."/>
            <person name="Rohde M."/>
            <person name="Galperin M.Y."/>
            <person name="Jogler C."/>
        </authorList>
    </citation>
    <scope>NUCLEOTIDE SEQUENCE [LARGE SCALE GENOMIC DNA]</scope>
    <source>
        <strain evidence="5 6">UC8</strain>
    </source>
</reference>
<evidence type="ECO:0000259" key="3">
    <source>
        <dbReference type="Pfam" id="PF07587"/>
    </source>
</evidence>
<dbReference type="InterPro" id="IPR011444">
    <property type="entry name" value="DUF1549"/>
</dbReference>
<organism evidence="5 6">
    <name type="scientific">Roseimaritima ulvae</name>
    <dbReference type="NCBI Taxonomy" id="980254"/>
    <lineage>
        <taxon>Bacteria</taxon>
        <taxon>Pseudomonadati</taxon>
        <taxon>Planctomycetota</taxon>
        <taxon>Planctomycetia</taxon>
        <taxon>Pirellulales</taxon>
        <taxon>Pirellulaceae</taxon>
        <taxon>Roseimaritima</taxon>
    </lineage>
</organism>
<dbReference type="Pfam" id="PF07635">
    <property type="entry name" value="PSCyt1"/>
    <property type="match status" value="1"/>
</dbReference>